<sequence>MTLPKSSLALITCSLFFLTACESTVNASPQPETLSKQPVVSKTVAKPSISPISKTELKKEQDMINFARKYLGTKYVWGGTTPKGFDCSGFIKYVYNKYDISIPRTTAAYPNLYDKKVSLKHAKVGDLIVFTGTNPKIRKPGHAGIITEVGKDTLKFVHSSSSKKHFGVTETDYYKSGYPKRYLTVIKM</sequence>
<evidence type="ECO:0000313" key="8">
    <source>
        <dbReference type="Proteomes" id="UP000238730"/>
    </source>
</evidence>
<dbReference type="GO" id="GO:0008234">
    <property type="term" value="F:cysteine-type peptidase activity"/>
    <property type="evidence" value="ECO:0007669"/>
    <property type="project" value="UniProtKB-KW"/>
</dbReference>
<dbReference type="Proteomes" id="UP000238730">
    <property type="component" value="Unassembled WGS sequence"/>
</dbReference>
<gene>
    <name evidence="7" type="ORF">BTO08_03775</name>
</gene>
<dbReference type="Gene3D" id="3.90.1720.10">
    <property type="entry name" value="endopeptidase domain like (from Nostoc punctiforme)"/>
    <property type="match status" value="1"/>
</dbReference>
<keyword evidence="3 7" id="KW-0378">Hydrolase</keyword>
<keyword evidence="5" id="KW-0732">Signal</keyword>
<comment type="caution">
    <text evidence="7">The sequence shown here is derived from an EMBL/GenBank/DDBJ whole genome shotgun (WGS) entry which is preliminary data.</text>
</comment>
<evidence type="ECO:0000256" key="4">
    <source>
        <dbReference type="ARBA" id="ARBA00022807"/>
    </source>
</evidence>
<dbReference type="InterPro" id="IPR038765">
    <property type="entry name" value="Papain-like_cys_pep_sf"/>
</dbReference>
<dbReference type="OrthoDB" id="9807055at2"/>
<reference evidence="7 8" key="1">
    <citation type="submission" date="2016-12" db="EMBL/GenBank/DDBJ databases">
        <title>Diversity of luminous bacteria.</title>
        <authorList>
            <person name="Yoshizawa S."/>
            <person name="Kogure K."/>
        </authorList>
    </citation>
    <scope>NUCLEOTIDE SEQUENCE [LARGE SCALE GENOMIC DNA]</scope>
    <source>
        <strain evidence="7 8">LC1-200</strain>
    </source>
</reference>
<evidence type="ECO:0000256" key="5">
    <source>
        <dbReference type="SAM" id="SignalP"/>
    </source>
</evidence>
<keyword evidence="4" id="KW-0788">Thiol protease</keyword>
<dbReference type="PANTHER" id="PTHR47053">
    <property type="entry name" value="MUREIN DD-ENDOPEPTIDASE MEPH-RELATED"/>
    <property type="match status" value="1"/>
</dbReference>
<evidence type="ECO:0000256" key="2">
    <source>
        <dbReference type="ARBA" id="ARBA00022670"/>
    </source>
</evidence>
<dbReference type="GO" id="GO:0006508">
    <property type="term" value="P:proteolysis"/>
    <property type="evidence" value="ECO:0007669"/>
    <property type="project" value="UniProtKB-KW"/>
</dbReference>
<dbReference type="InterPro" id="IPR000064">
    <property type="entry name" value="NLP_P60_dom"/>
</dbReference>
<organism evidence="7 8">
    <name type="scientific">Photobacterium angustum</name>
    <dbReference type="NCBI Taxonomy" id="661"/>
    <lineage>
        <taxon>Bacteria</taxon>
        <taxon>Pseudomonadati</taxon>
        <taxon>Pseudomonadota</taxon>
        <taxon>Gammaproteobacteria</taxon>
        <taxon>Vibrionales</taxon>
        <taxon>Vibrionaceae</taxon>
        <taxon>Photobacterium</taxon>
    </lineage>
</organism>
<feature type="chain" id="PRO_5015449469" evidence="5">
    <location>
        <begin position="28"/>
        <end position="188"/>
    </location>
</feature>
<dbReference type="InterPro" id="IPR051202">
    <property type="entry name" value="Peptidase_C40"/>
</dbReference>
<dbReference type="Pfam" id="PF00877">
    <property type="entry name" value="NLPC_P60"/>
    <property type="match status" value="1"/>
</dbReference>
<keyword evidence="2" id="KW-0645">Protease</keyword>
<dbReference type="PANTHER" id="PTHR47053:SF1">
    <property type="entry name" value="MUREIN DD-ENDOPEPTIDASE MEPH-RELATED"/>
    <property type="match status" value="1"/>
</dbReference>
<evidence type="ECO:0000256" key="3">
    <source>
        <dbReference type="ARBA" id="ARBA00022801"/>
    </source>
</evidence>
<protein>
    <submittedName>
        <fullName evidence="7">Hydrolase</fullName>
    </submittedName>
</protein>
<dbReference type="EMBL" id="MSCJ01000001">
    <property type="protein sequence ID" value="PQJ66605.1"/>
    <property type="molecule type" value="Genomic_DNA"/>
</dbReference>
<name>A0A2S7VXJ3_PHOAN</name>
<dbReference type="PROSITE" id="PS51257">
    <property type="entry name" value="PROKAR_LIPOPROTEIN"/>
    <property type="match status" value="1"/>
</dbReference>
<evidence type="ECO:0000259" key="6">
    <source>
        <dbReference type="PROSITE" id="PS51935"/>
    </source>
</evidence>
<proteinExistence type="inferred from homology"/>
<dbReference type="SUPFAM" id="SSF54001">
    <property type="entry name" value="Cysteine proteinases"/>
    <property type="match status" value="1"/>
</dbReference>
<dbReference type="RefSeq" id="WP_105059955.1">
    <property type="nucleotide sequence ID" value="NZ_MSCJ01000001.1"/>
</dbReference>
<feature type="domain" description="NlpC/P60" evidence="6">
    <location>
        <begin position="57"/>
        <end position="188"/>
    </location>
</feature>
<comment type="similarity">
    <text evidence="1">Belongs to the peptidase C40 family.</text>
</comment>
<accession>A0A2S7VXJ3</accession>
<dbReference type="PROSITE" id="PS51935">
    <property type="entry name" value="NLPC_P60"/>
    <property type="match status" value="1"/>
</dbReference>
<dbReference type="AlphaFoldDB" id="A0A2S7VXJ3"/>
<evidence type="ECO:0000256" key="1">
    <source>
        <dbReference type="ARBA" id="ARBA00007074"/>
    </source>
</evidence>
<feature type="signal peptide" evidence="5">
    <location>
        <begin position="1"/>
        <end position="27"/>
    </location>
</feature>
<evidence type="ECO:0000313" key="7">
    <source>
        <dbReference type="EMBL" id="PQJ66605.1"/>
    </source>
</evidence>